<proteinExistence type="predicted"/>
<dbReference type="InterPro" id="IPR012337">
    <property type="entry name" value="RNaseH-like_sf"/>
</dbReference>
<dbReference type="PANTHER" id="PTHR42648">
    <property type="entry name" value="TRANSPOSASE, PUTATIVE-RELATED"/>
    <property type="match status" value="1"/>
</dbReference>
<dbReference type="InterPro" id="IPR057670">
    <property type="entry name" value="SH3_retrovirus"/>
</dbReference>
<feature type="domain" description="Integrase catalytic" evidence="6">
    <location>
        <begin position="354"/>
        <end position="520"/>
    </location>
</feature>
<evidence type="ECO:0000256" key="4">
    <source>
        <dbReference type="ARBA" id="ARBA00022801"/>
    </source>
</evidence>
<organism evidence="7 8">
    <name type="scientific">Dendrobium catenatum</name>
    <dbReference type="NCBI Taxonomy" id="906689"/>
    <lineage>
        <taxon>Eukaryota</taxon>
        <taxon>Viridiplantae</taxon>
        <taxon>Streptophyta</taxon>
        <taxon>Embryophyta</taxon>
        <taxon>Tracheophyta</taxon>
        <taxon>Spermatophyta</taxon>
        <taxon>Magnoliopsida</taxon>
        <taxon>Liliopsida</taxon>
        <taxon>Asparagales</taxon>
        <taxon>Orchidaceae</taxon>
        <taxon>Epidendroideae</taxon>
        <taxon>Malaxideae</taxon>
        <taxon>Dendrobiinae</taxon>
        <taxon>Dendrobium</taxon>
    </lineage>
</organism>
<protein>
    <submittedName>
        <fullName evidence="7">Retrovirus-related Pol polyprotein from transposon TNT 1-94</fullName>
    </submittedName>
</protein>
<keyword evidence="2" id="KW-0479">Metal-binding</keyword>
<dbReference type="InterPro" id="IPR025724">
    <property type="entry name" value="GAG-pre-integrase_dom"/>
</dbReference>
<dbReference type="PROSITE" id="PS50994">
    <property type="entry name" value="INTEGRASE"/>
    <property type="match status" value="1"/>
</dbReference>
<dbReference type="GO" id="GO:0004190">
    <property type="term" value="F:aspartic-type endopeptidase activity"/>
    <property type="evidence" value="ECO:0007669"/>
    <property type="project" value="UniProtKB-KW"/>
</dbReference>
<dbReference type="SUPFAM" id="SSF56672">
    <property type="entry name" value="DNA/RNA polymerases"/>
    <property type="match status" value="1"/>
</dbReference>
<dbReference type="Pfam" id="PF22936">
    <property type="entry name" value="Pol_BBD"/>
    <property type="match status" value="1"/>
</dbReference>
<dbReference type="InterPro" id="IPR039537">
    <property type="entry name" value="Retrotran_Ty1/copia-like"/>
</dbReference>
<sequence length="1211" mass="136164">MKNLSMSQYLTEIKKIVDQIASAGSTVDSEDVMIYILNGLPPSYQPFAASIRTMQTSLTLDNLYALLISKQIHLQAAATKFPTSVDTQTALYASNYRGRRGRSRPSQEKIQTTRSAPSSGVICQICKKNGHSAEACWHHLNPNYIPSQPSNKNSQALLANTDTNNSTDWYLDSGASTHMTNSTNNLATSNVYTGTDKVTLGDGRSVPIAHSGTGLLPTPSRKLFLSQLLHTPSISHNLLSVSNLVKDNNISIIFDSSGFIFKDLTTNRILLRGPCRDGLYRIAKPVHQTQHTGLSVARTSSSQWHNRLGHPSLSILQHISKNNPDLHISSTSISCNPCNQCKGHKLQFPISENLKQAPLELLHSDVWGPSPVPSHQGFRYYVIFVDDYSRFIWLFPIMFKSDVTNIFINFVTFIERQTSRKIKAIRTDGGGEYVNQHFQKFTRDNGILHQTSCPYTPEQNGLAERKHRHIMETTRTLLETAQLPSTFWLEAATTATYIINRTPSITTHFISPLKLMFNITPSYNHFRTFGCACFPLKPPHARDKLTHTSDFCIFLGYSEHQKGYKCFNPKTNWITISRHVQFDETVFPFPQFPSTTSSVDTIDNPSLLIPVSTLPISTPNMASMPVTNQTSSVATNVYQLVNSTDIPTTSNSQDSPNQAVATHPMVTRRQTGNLKPTRRLNLLHQTQEPNSFPAAEPTTYKEAYKSAHWREAMAIEFFALQKQGTWQLVPPPQSGPILGSKWTYRTKLNSDGSIARYKVRLVAQGNRQEHGLDYNDTFSPVAKLPTIRILFTIALFHHWPVQQLDVTNAFLHGELSEIVYMRQPKGFEDASQPEHVCLLRKAIYGLKQASRQWYTTFTNYLLSLGFKHSQADQSLLTLHHGKTQVYLLVYVDDILLTGNDQQAISTLLHKLHSKFTMKNLGLAHHFLGIKITSSEDKYHLSQSSYALSILQLANLTHCNHLANPSCTKLPPQAEDEQPCFDHATYRRIIGSLQYLTLTRPDIAFAVNTLSQHMHDPKIVHTYLLKRLLRYIKGTIDLGIPITRSTLLLRTFSDADWAADPISRKSISGFCTYLGDTLVSWTVKKQSTVSRSSTESEYRALAAATADTIWIKKLLSDFSITHSTSIDIFCDNTSTIALANNPVFHARTKHIEIDQRFVRDHIQINNIRLLPINTIDQIADIFTKPLTTNRFQTLRSKLTVAPQPSVCGAMLE</sequence>
<dbReference type="InterPro" id="IPR036397">
    <property type="entry name" value="RNaseH_sf"/>
</dbReference>
<dbReference type="GO" id="GO:0015074">
    <property type="term" value="P:DNA integration"/>
    <property type="evidence" value="ECO:0007669"/>
    <property type="project" value="InterPro"/>
</dbReference>
<reference evidence="7 8" key="1">
    <citation type="journal article" date="2016" name="Sci. Rep.">
        <title>The Dendrobium catenatum Lindl. genome sequence provides insights into polysaccharide synthase, floral development and adaptive evolution.</title>
        <authorList>
            <person name="Zhang G.Q."/>
            <person name="Xu Q."/>
            <person name="Bian C."/>
            <person name="Tsai W.C."/>
            <person name="Yeh C.M."/>
            <person name="Liu K.W."/>
            <person name="Yoshida K."/>
            <person name="Zhang L.S."/>
            <person name="Chang S.B."/>
            <person name="Chen F."/>
            <person name="Shi Y."/>
            <person name="Su Y.Y."/>
            <person name="Zhang Y.Q."/>
            <person name="Chen L.J."/>
            <person name="Yin Y."/>
            <person name="Lin M."/>
            <person name="Huang H."/>
            <person name="Deng H."/>
            <person name="Wang Z.W."/>
            <person name="Zhu S.L."/>
            <person name="Zhao X."/>
            <person name="Deng C."/>
            <person name="Niu S.C."/>
            <person name="Huang J."/>
            <person name="Wang M."/>
            <person name="Liu G.H."/>
            <person name="Yang H.J."/>
            <person name="Xiao X.J."/>
            <person name="Hsiao Y.Y."/>
            <person name="Wu W.L."/>
            <person name="Chen Y.Y."/>
            <person name="Mitsuda N."/>
            <person name="Ohme-Takagi M."/>
            <person name="Luo Y.B."/>
            <person name="Van de Peer Y."/>
            <person name="Liu Z.J."/>
        </authorList>
    </citation>
    <scope>NUCLEOTIDE SEQUENCE [LARGE SCALE GENOMIC DNA]</scope>
    <source>
        <tissue evidence="7">The whole plant</tissue>
    </source>
</reference>
<evidence type="ECO:0000256" key="1">
    <source>
        <dbReference type="ARBA" id="ARBA00022670"/>
    </source>
</evidence>
<evidence type="ECO:0000259" key="6">
    <source>
        <dbReference type="PROSITE" id="PS50994"/>
    </source>
</evidence>
<evidence type="ECO:0000313" key="7">
    <source>
        <dbReference type="EMBL" id="PKU73682.1"/>
    </source>
</evidence>
<evidence type="ECO:0000256" key="2">
    <source>
        <dbReference type="ARBA" id="ARBA00022723"/>
    </source>
</evidence>
<dbReference type="Pfam" id="PF13976">
    <property type="entry name" value="gag_pre-integrs"/>
    <property type="match status" value="1"/>
</dbReference>
<dbReference type="Gene3D" id="3.30.420.10">
    <property type="entry name" value="Ribonuclease H-like superfamily/Ribonuclease H"/>
    <property type="match status" value="1"/>
</dbReference>
<dbReference type="Pfam" id="PF00665">
    <property type="entry name" value="rve"/>
    <property type="match status" value="1"/>
</dbReference>
<dbReference type="CDD" id="cd09272">
    <property type="entry name" value="RNase_HI_RT_Ty1"/>
    <property type="match status" value="1"/>
</dbReference>
<dbReference type="InterPro" id="IPR043502">
    <property type="entry name" value="DNA/RNA_pol_sf"/>
</dbReference>
<evidence type="ECO:0000256" key="3">
    <source>
        <dbReference type="ARBA" id="ARBA00022750"/>
    </source>
</evidence>
<keyword evidence="1" id="KW-0645">Protease</keyword>
<gene>
    <name evidence="7" type="ORF">MA16_Dca013262</name>
</gene>
<reference evidence="7 8" key="2">
    <citation type="journal article" date="2017" name="Nature">
        <title>The Apostasia genome and the evolution of orchids.</title>
        <authorList>
            <person name="Zhang G.Q."/>
            <person name="Liu K.W."/>
            <person name="Li Z."/>
            <person name="Lohaus R."/>
            <person name="Hsiao Y.Y."/>
            <person name="Niu S.C."/>
            <person name="Wang J.Y."/>
            <person name="Lin Y.C."/>
            <person name="Xu Q."/>
            <person name="Chen L.J."/>
            <person name="Yoshida K."/>
            <person name="Fujiwara S."/>
            <person name="Wang Z.W."/>
            <person name="Zhang Y.Q."/>
            <person name="Mitsuda N."/>
            <person name="Wang M."/>
            <person name="Liu G.H."/>
            <person name="Pecoraro L."/>
            <person name="Huang H.X."/>
            <person name="Xiao X.J."/>
            <person name="Lin M."/>
            <person name="Wu X.Y."/>
            <person name="Wu W.L."/>
            <person name="Chen Y.Y."/>
            <person name="Chang S.B."/>
            <person name="Sakamoto S."/>
            <person name="Ohme-Takagi M."/>
            <person name="Yagi M."/>
            <person name="Zeng S.J."/>
            <person name="Shen C.Y."/>
            <person name="Yeh C.M."/>
            <person name="Luo Y.B."/>
            <person name="Tsai W.C."/>
            <person name="Van de Peer Y."/>
            <person name="Liu Z.J."/>
        </authorList>
    </citation>
    <scope>NUCLEOTIDE SEQUENCE [LARGE SCALE GENOMIC DNA]</scope>
    <source>
        <tissue evidence="7">The whole plant</tissue>
    </source>
</reference>
<dbReference type="InterPro" id="IPR001584">
    <property type="entry name" value="Integrase_cat-core"/>
</dbReference>
<dbReference type="Proteomes" id="UP000233837">
    <property type="component" value="Unassembled WGS sequence"/>
</dbReference>
<dbReference type="PANTHER" id="PTHR42648:SF26">
    <property type="entry name" value="INTEGRASE CATALYTIC DOMAIN-CONTAINING PROTEIN"/>
    <property type="match status" value="1"/>
</dbReference>
<dbReference type="GO" id="GO:0003676">
    <property type="term" value="F:nucleic acid binding"/>
    <property type="evidence" value="ECO:0007669"/>
    <property type="project" value="InterPro"/>
</dbReference>
<keyword evidence="8" id="KW-1185">Reference proteome</keyword>
<dbReference type="Pfam" id="PF14223">
    <property type="entry name" value="Retrotran_gag_2"/>
    <property type="match status" value="1"/>
</dbReference>
<accession>A0A2I0WDH3</accession>
<keyword evidence="3" id="KW-0064">Aspartyl protease</keyword>
<dbReference type="GO" id="GO:0046872">
    <property type="term" value="F:metal ion binding"/>
    <property type="evidence" value="ECO:0007669"/>
    <property type="project" value="UniProtKB-KW"/>
</dbReference>
<dbReference type="AlphaFoldDB" id="A0A2I0WDH3"/>
<evidence type="ECO:0000256" key="5">
    <source>
        <dbReference type="SAM" id="MobiDB-lite"/>
    </source>
</evidence>
<feature type="region of interest" description="Disordered" evidence="5">
    <location>
        <begin position="95"/>
        <end position="115"/>
    </location>
</feature>
<dbReference type="GO" id="GO:0006508">
    <property type="term" value="P:proteolysis"/>
    <property type="evidence" value="ECO:0007669"/>
    <property type="project" value="UniProtKB-KW"/>
</dbReference>
<dbReference type="SUPFAM" id="SSF53098">
    <property type="entry name" value="Ribonuclease H-like"/>
    <property type="match status" value="1"/>
</dbReference>
<dbReference type="Pfam" id="PF07727">
    <property type="entry name" value="RVT_2"/>
    <property type="match status" value="1"/>
</dbReference>
<dbReference type="InterPro" id="IPR013103">
    <property type="entry name" value="RVT_2"/>
</dbReference>
<evidence type="ECO:0000313" key="8">
    <source>
        <dbReference type="Proteomes" id="UP000233837"/>
    </source>
</evidence>
<dbReference type="Pfam" id="PF25597">
    <property type="entry name" value="SH3_retrovirus"/>
    <property type="match status" value="1"/>
</dbReference>
<name>A0A2I0WDH3_9ASPA</name>
<dbReference type="EMBL" id="KZ502729">
    <property type="protein sequence ID" value="PKU73682.1"/>
    <property type="molecule type" value="Genomic_DNA"/>
</dbReference>
<dbReference type="InterPro" id="IPR054722">
    <property type="entry name" value="PolX-like_BBD"/>
</dbReference>
<keyword evidence="4" id="KW-0378">Hydrolase</keyword>